<dbReference type="CDD" id="cd00200">
    <property type="entry name" value="WD40"/>
    <property type="match status" value="1"/>
</dbReference>
<dbReference type="InterPro" id="IPR052993">
    <property type="entry name" value="CFA-57"/>
</dbReference>
<name>A0A0L8G1Q8_OCTBM</name>
<dbReference type="EMBL" id="KQ424463">
    <property type="protein sequence ID" value="KOF70957.1"/>
    <property type="molecule type" value="Genomic_DNA"/>
</dbReference>
<feature type="compositionally biased region" description="Basic and acidic residues" evidence="5">
    <location>
        <begin position="1243"/>
        <end position="1255"/>
    </location>
</feature>
<dbReference type="PROSITE" id="PS00678">
    <property type="entry name" value="WD_REPEATS_1"/>
    <property type="match status" value="1"/>
</dbReference>
<dbReference type="OrthoDB" id="10251741at2759"/>
<dbReference type="InterPro" id="IPR015943">
    <property type="entry name" value="WD40/YVTN_repeat-like_dom_sf"/>
</dbReference>
<dbReference type="SMART" id="SM00320">
    <property type="entry name" value="WD40"/>
    <property type="match status" value="9"/>
</dbReference>
<organism evidence="7">
    <name type="scientific">Octopus bimaculoides</name>
    <name type="common">California two-spotted octopus</name>
    <dbReference type="NCBI Taxonomy" id="37653"/>
    <lineage>
        <taxon>Eukaryota</taxon>
        <taxon>Metazoa</taxon>
        <taxon>Spiralia</taxon>
        <taxon>Lophotrochozoa</taxon>
        <taxon>Mollusca</taxon>
        <taxon>Cephalopoda</taxon>
        <taxon>Coleoidea</taxon>
        <taxon>Octopodiformes</taxon>
        <taxon>Octopoda</taxon>
        <taxon>Incirrata</taxon>
        <taxon>Octopodidae</taxon>
        <taxon>Octopus</taxon>
    </lineage>
</organism>
<evidence type="ECO:0000256" key="3">
    <source>
        <dbReference type="PROSITE-ProRule" id="PRU00221"/>
    </source>
</evidence>
<dbReference type="Gene3D" id="2.130.10.10">
    <property type="entry name" value="YVTN repeat-like/Quinoprotein amine dehydrogenase"/>
    <property type="match status" value="2"/>
</dbReference>
<dbReference type="InterPro" id="IPR055442">
    <property type="entry name" value="Beta-prop_EML-like_2nd"/>
</dbReference>
<dbReference type="PROSITE" id="PS50294">
    <property type="entry name" value="WD_REPEATS_REGION"/>
    <property type="match status" value="2"/>
</dbReference>
<sequence>MVIATASVKHIFGLNSDVAGNLCYQDEQKVVYTCGSFYVVYNIDQKSQKCIVASETGLGISSFVISSNRRYIAIAEVGDDKGPVLSIHDIHANRKRKTLMATSSDQIVQATEYKSLAFSPDSKYLAAHTGGPDWVLQYWAWEKSKLLTFIRTVNPQSKPTIYQVCFNPQDNTHIGVIGNGVLRSFRYSEGNLKPFNFPKIEPQNFTSFTWISDERLLVGTDKGKVLVIESGESKAEFNPLSDVFLESRSKDSQSKELVRYITKDEFKDQSTEVSAIVAYSKGFACACGVGTVHLFERSEEKELYKKTREVLIPVDNSVTLPNSSTYKQIITCMTISPSEETLVVSSNTNQIYSIALSSTDLRPGGQRLLNFELLAQSFHSNVVTGLDICARKPIAVTSSLDRSIRIWNFETCSQELFKEFSEEICSVALHPSGLYILVGFTDKLKLMNILIDDIKQFQEFPCKNCRECAFSNGGHLFAAVNGNVIQIYSTVTFELIINLKGHNKLVNSVVWSPDDSKLVSCGGDGAVYEWEPLTGKRVGENVLKTCVYSTVSISPDGKTVYAVGNDNKLKEISDSQVFHQVEAGDVTLTSVSLSHTGRMLFAGTSNGCLWSLKFPLGASGEWQEYKGHRSKITRMRVTFDDQYLVSVSEDSTVMVWQIQDKDSRGIKRDKDSLRCVYADEILITKSDLEEKNAIMSELRTRVNELGMENEYQLRLKDMNYNEKIKELTDKFIQEMESLKTKNQVLKTERDKQEAKHEEQLTEIMQKHAKELQDLESANNQKLMLEYEKYQELQTKLMKMQEENEHRLQEMDESKKNALNEMEEKFESKRLEMVSKLHQSQEENRRRQKEEELTRKMMEEDADIEILNIKTDLERELRREKDSNIKLKSESGILKQKFSTLQKDIDEHKEASRKYQDEINKLNTVIRNLEKDILGLKKEILERDETIQDKEKRIYDLKKKNQELEKFKFVLDYKIKELKKQIEPREDEIKRMCSQIQEMESELEQSRKSNISLELKITDLKQKHNATSKALYQKGQLVKDTEALVMRFKTDLHRCVIYIQEPKCLKESIKCLYRKYVQDDITETVSVDADIQKEEHRQREHLNHTVTSLKRKLVTDSKIHRKENVKIMQENVTLIKDINDLQLELKSCRTKIHDLEAALGMHSKSFKKSASKNDWRKDPVELLAAMANKSPSAIQQSELMECKRMLEIQRDEIKRLRQELETRPLSSGTPKLPPVLKANDEDEAVIKSDSSLDHNN</sequence>
<dbReference type="InterPro" id="IPR011047">
    <property type="entry name" value="Quinoprotein_ADH-like_sf"/>
</dbReference>
<feature type="coiled-coil region" evidence="4">
    <location>
        <begin position="735"/>
        <end position="1022"/>
    </location>
</feature>
<dbReference type="InterPro" id="IPR036322">
    <property type="entry name" value="WD40_repeat_dom_sf"/>
</dbReference>
<dbReference type="SUPFAM" id="SSF46579">
    <property type="entry name" value="Prefoldin"/>
    <property type="match status" value="1"/>
</dbReference>
<dbReference type="PROSITE" id="PS50082">
    <property type="entry name" value="WD_REPEATS_2"/>
    <property type="match status" value="3"/>
</dbReference>
<dbReference type="STRING" id="37653.A0A0L8G1Q8"/>
<dbReference type="InterPro" id="IPR019775">
    <property type="entry name" value="WD40_repeat_CS"/>
</dbReference>
<feature type="repeat" description="WD" evidence="3">
    <location>
        <begin position="376"/>
        <end position="411"/>
    </location>
</feature>
<evidence type="ECO:0000256" key="4">
    <source>
        <dbReference type="SAM" id="Coils"/>
    </source>
</evidence>
<keyword evidence="4" id="KW-0175">Coiled coil</keyword>
<dbReference type="SUPFAM" id="SSF50978">
    <property type="entry name" value="WD40 repeat-like"/>
    <property type="match status" value="1"/>
</dbReference>
<dbReference type="SUPFAM" id="SSF50998">
    <property type="entry name" value="Quinoprotein alcohol dehydrogenase-like"/>
    <property type="match status" value="1"/>
</dbReference>
<proteinExistence type="predicted"/>
<keyword evidence="2" id="KW-0677">Repeat</keyword>
<evidence type="ECO:0000256" key="5">
    <source>
        <dbReference type="SAM" id="MobiDB-lite"/>
    </source>
</evidence>
<protein>
    <recommendedName>
        <fullName evidence="6">EML-like second beta-propeller domain-containing protein</fullName>
    </recommendedName>
</protein>
<accession>A0A0L8G1Q8</accession>
<dbReference type="FunFam" id="2.130.10.10:FF:000271">
    <property type="entry name" value="cilia- and flagella-associated protein 57"/>
    <property type="match status" value="1"/>
</dbReference>
<reference evidence="7" key="1">
    <citation type="submission" date="2015-07" db="EMBL/GenBank/DDBJ databases">
        <title>MeaNS - Measles Nucleotide Surveillance Program.</title>
        <authorList>
            <person name="Tran T."/>
            <person name="Druce J."/>
        </authorList>
    </citation>
    <scope>NUCLEOTIDE SEQUENCE</scope>
    <source>
        <strain evidence="7">UCB-OBI-ISO-001</strain>
        <tissue evidence="7">Gonad</tissue>
    </source>
</reference>
<feature type="repeat" description="WD" evidence="3">
    <location>
        <begin position="625"/>
        <end position="666"/>
    </location>
</feature>
<dbReference type="InterPro" id="IPR001680">
    <property type="entry name" value="WD40_rpt"/>
</dbReference>
<dbReference type="AlphaFoldDB" id="A0A0L8G1Q8"/>
<dbReference type="OMA" id="FPHCNAV"/>
<evidence type="ECO:0000256" key="2">
    <source>
        <dbReference type="ARBA" id="ARBA00022737"/>
    </source>
</evidence>
<feature type="domain" description="EML-like second beta-propeller" evidence="6">
    <location>
        <begin position="383"/>
        <end position="658"/>
    </location>
</feature>
<feature type="repeat" description="WD" evidence="3">
    <location>
        <begin position="499"/>
        <end position="540"/>
    </location>
</feature>
<dbReference type="PANTHER" id="PTHR32215">
    <property type="entry name" value="CILIA- AND FLAGELLA-ASSOCIATED PROTEIN 57"/>
    <property type="match status" value="1"/>
</dbReference>
<evidence type="ECO:0000256" key="1">
    <source>
        <dbReference type="ARBA" id="ARBA00022574"/>
    </source>
</evidence>
<gene>
    <name evidence="7" type="ORF">OCBIM_22001896mg</name>
</gene>
<evidence type="ECO:0000259" key="6">
    <source>
        <dbReference type="Pfam" id="PF23414"/>
    </source>
</evidence>
<keyword evidence="1 3" id="KW-0853">WD repeat</keyword>
<dbReference type="Pfam" id="PF23414">
    <property type="entry name" value="Beta-prop_EML_2"/>
    <property type="match status" value="1"/>
</dbReference>
<dbReference type="PANTHER" id="PTHR32215:SF0">
    <property type="entry name" value="CILIA- AND FLAGELLA-ASSOCIATED PROTEIN 57"/>
    <property type="match status" value="1"/>
</dbReference>
<feature type="region of interest" description="Disordered" evidence="5">
    <location>
        <begin position="1218"/>
        <end position="1255"/>
    </location>
</feature>
<dbReference type="Gene3D" id="1.10.287.1490">
    <property type="match status" value="1"/>
</dbReference>
<dbReference type="KEGG" id="obi:106879717"/>
<evidence type="ECO:0000313" key="7">
    <source>
        <dbReference type="EMBL" id="KOF70957.1"/>
    </source>
</evidence>